<name>A0A117N267_RHILI</name>
<comment type="caution">
    <text evidence="1">The sequence shown here is derived from an EMBL/GenBank/DDBJ whole genome shotgun (WGS) entry which is preliminary data.</text>
</comment>
<reference evidence="1 2" key="1">
    <citation type="submission" date="2015-12" db="EMBL/GenBank/DDBJ databases">
        <title>Draft genome sequence of Mesorhizobium sp. UFLA 01-765, a multitolerant efficient symbiont and plant-growth promoting strain isolated from Zn-mining soil using Leucaena leucocephala as a trap plant.</title>
        <authorList>
            <person name="Rangel W.M."/>
            <person name="Thijs S."/>
            <person name="Longatti S.M."/>
            <person name="Moreira F.M."/>
            <person name="Weyens N."/>
            <person name="Vangronsveld J."/>
            <person name="Van Hamme J.D."/>
            <person name="Bottos E.M."/>
            <person name="Rineau F."/>
        </authorList>
    </citation>
    <scope>NUCLEOTIDE SEQUENCE [LARGE SCALE GENOMIC DNA]</scope>
    <source>
        <strain evidence="1 2">UFLA 01-765</strain>
    </source>
</reference>
<dbReference type="EMBL" id="LPWA01000143">
    <property type="protein sequence ID" value="KUM24112.1"/>
    <property type="molecule type" value="Genomic_DNA"/>
</dbReference>
<dbReference type="Proteomes" id="UP000053176">
    <property type="component" value="Unassembled WGS sequence"/>
</dbReference>
<gene>
    <name evidence="1" type="ORF">AU467_31420</name>
</gene>
<protein>
    <submittedName>
        <fullName evidence="1">Uncharacterized protein</fullName>
    </submittedName>
</protein>
<organism evidence="1 2">
    <name type="scientific">Rhizobium loti</name>
    <name type="common">Mesorhizobium loti</name>
    <dbReference type="NCBI Taxonomy" id="381"/>
    <lineage>
        <taxon>Bacteria</taxon>
        <taxon>Pseudomonadati</taxon>
        <taxon>Pseudomonadota</taxon>
        <taxon>Alphaproteobacteria</taxon>
        <taxon>Hyphomicrobiales</taxon>
        <taxon>Phyllobacteriaceae</taxon>
        <taxon>Mesorhizobium</taxon>
    </lineage>
</organism>
<accession>A0A117N267</accession>
<dbReference type="AntiFam" id="ANF00239">
    <property type="entry name" value="Shadow ORF (opposite y4bM)"/>
</dbReference>
<evidence type="ECO:0000313" key="2">
    <source>
        <dbReference type="Proteomes" id="UP000053176"/>
    </source>
</evidence>
<evidence type="ECO:0000313" key="1">
    <source>
        <dbReference type="EMBL" id="KUM24112.1"/>
    </source>
</evidence>
<proteinExistence type="predicted"/>
<feature type="non-terminal residue" evidence="1">
    <location>
        <position position="130"/>
    </location>
</feature>
<sequence>MFSHAFSGELKAVSVVNEAIQNRIAERGIADNIVPVFHGDLACDDCGRAAVAIIEDFQDVAALGGVENRQAPVVEDKELNAPERLEQAAIATIATRKCERLKEARDAMIEHRSIVAAGLVAEGAGDPTLA</sequence>
<dbReference type="AlphaFoldDB" id="A0A117N267"/>